<keyword evidence="6 8" id="KW-0413">Isomerase</keyword>
<dbReference type="EC" id="5.4.3.8" evidence="8"/>
<dbReference type="NCBIfam" id="TIGR00713">
    <property type="entry name" value="hemL"/>
    <property type="match status" value="1"/>
</dbReference>
<evidence type="ECO:0000256" key="7">
    <source>
        <dbReference type="ARBA" id="ARBA00023244"/>
    </source>
</evidence>
<gene>
    <name evidence="8" type="primary">hemL</name>
    <name evidence="9" type="ORF">QOZ95_003760</name>
</gene>
<name>A0ABU0L3C5_9BACL</name>
<evidence type="ECO:0000256" key="2">
    <source>
        <dbReference type="ARBA" id="ARBA00001933"/>
    </source>
</evidence>
<protein>
    <recommendedName>
        <fullName evidence="8">Glutamate-1-semialdehyde 2,1-aminomutase</fullName>
        <shortName evidence="8">GSA</shortName>
        <ecNumber evidence="8">5.4.3.8</ecNumber>
    </recommendedName>
    <alternativeName>
        <fullName evidence="8">Glutamate-1-semialdehyde aminotransferase</fullName>
        <shortName evidence="8">GSA-AT</shortName>
    </alternativeName>
</protein>
<dbReference type="Gene3D" id="3.90.1150.10">
    <property type="entry name" value="Aspartate Aminotransferase, domain 1"/>
    <property type="match status" value="1"/>
</dbReference>
<comment type="subunit">
    <text evidence="8">Homodimer.</text>
</comment>
<keyword evidence="10" id="KW-1185">Reference proteome</keyword>
<comment type="subcellular location">
    <subcellularLocation>
        <location evidence="8">Cytoplasm</location>
    </subcellularLocation>
</comment>
<dbReference type="InterPro" id="IPR004639">
    <property type="entry name" value="4pyrrol_synth_GluAld_NH2Trfase"/>
</dbReference>
<organism evidence="9 10">
    <name type="scientific">Paenibacillus brasilensis</name>
    <dbReference type="NCBI Taxonomy" id="128574"/>
    <lineage>
        <taxon>Bacteria</taxon>
        <taxon>Bacillati</taxon>
        <taxon>Bacillota</taxon>
        <taxon>Bacilli</taxon>
        <taxon>Bacillales</taxon>
        <taxon>Paenibacillaceae</taxon>
        <taxon>Paenibacillus</taxon>
    </lineage>
</organism>
<dbReference type="Pfam" id="PF00202">
    <property type="entry name" value="Aminotran_3"/>
    <property type="match status" value="1"/>
</dbReference>
<comment type="catalytic activity">
    <reaction evidence="1 8">
        <text>(S)-4-amino-5-oxopentanoate = 5-aminolevulinate</text>
        <dbReference type="Rhea" id="RHEA:14265"/>
        <dbReference type="ChEBI" id="CHEBI:57501"/>
        <dbReference type="ChEBI" id="CHEBI:356416"/>
        <dbReference type="EC" id="5.4.3.8"/>
    </reaction>
</comment>
<evidence type="ECO:0000256" key="1">
    <source>
        <dbReference type="ARBA" id="ARBA00001579"/>
    </source>
</evidence>
<evidence type="ECO:0000256" key="3">
    <source>
        <dbReference type="ARBA" id="ARBA00004819"/>
    </source>
</evidence>
<feature type="modified residue" description="N6-(pyridoxal phosphate)lysine" evidence="8">
    <location>
        <position position="275"/>
    </location>
</feature>
<dbReference type="NCBIfam" id="NF000818">
    <property type="entry name" value="PRK00062.1"/>
    <property type="match status" value="1"/>
</dbReference>
<dbReference type="InterPro" id="IPR049704">
    <property type="entry name" value="Aminotrans_3_PPA_site"/>
</dbReference>
<dbReference type="Gene3D" id="3.40.640.10">
    <property type="entry name" value="Type I PLP-dependent aspartate aminotransferase-like (Major domain)"/>
    <property type="match status" value="1"/>
</dbReference>
<comment type="pathway">
    <text evidence="3">Porphyrin-containing compound metabolism; protoporphyrin-IX biosynthesis; 5-aminolevulinate from L-glutamyl-tRNA(Glu): step 2/2.</text>
</comment>
<dbReference type="InterPro" id="IPR015424">
    <property type="entry name" value="PyrdxlP-dep_Trfase"/>
</dbReference>
<evidence type="ECO:0000313" key="9">
    <source>
        <dbReference type="EMBL" id="MDQ0495579.1"/>
    </source>
</evidence>
<comment type="similarity">
    <text evidence="4 8">Belongs to the class-III pyridoxal-phosphate-dependent aminotransferase family. HemL subfamily.</text>
</comment>
<dbReference type="PANTHER" id="PTHR43713">
    <property type="entry name" value="GLUTAMATE-1-SEMIALDEHYDE 2,1-AMINOMUTASE"/>
    <property type="match status" value="1"/>
</dbReference>
<dbReference type="HAMAP" id="MF_00375">
    <property type="entry name" value="HemL_aminotrans_3"/>
    <property type="match status" value="1"/>
</dbReference>
<keyword evidence="8" id="KW-0963">Cytoplasm</keyword>
<sequence>MIDEQRTVRKDTRSKVAFDEAKQYIPGGVNSPVRAFKSVGITPVYIDHGEGSRVYDIDGQSYIDYVCSWGPLIMGHAHPEVVKALQATVVKGTSFGAPTLAETEMAKLVCERVPSMDLVRMVNSGTEATMSAIRLARGFTKRSKILKFEGSYHGHADSLLIKAGSGVATLGLPDSPGVPEVVATHTITVPYNDLASVKLAFEKFGEEIAAIIVEPVAGNMGVVPPQSGFLEGLREVTRQYGSLLIFDEVMTGFRVGLHSAQGRFGVTPDLTCLGKVIGGGLPVGAYGGRRDILEQIAPSGPIYQAGTLSGNPLAMAAGYSTLKLLTPEVYDRLEERAARLQAGFERNARELGIPVTINRVGSMVCPFFTDEKVVNFDTAKKSNQDHFRRYFTEMVNEGVSVAPSQFEGMFVSGVHTVEDIDATIEANYRALKRL</sequence>
<dbReference type="GO" id="GO:0042286">
    <property type="term" value="F:glutamate-1-semialdehyde 2,1-aminomutase activity"/>
    <property type="evidence" value="ECO:0007669"/>
    <property type="project" value="UniProtKB-EC"/>
</dbReference>
<evidence type="ECO:0000256" key="6">
    <source>
        <dbReference type="ARBA" id="ARBA00023235"/>
    </source>
</evidence>
<evidence type="ECO:0000313" key="10">
    <source>
        <dbReference type="Proteomes" id="UP001242811"/>
    </source>
</evidence>
<dbReference type="InterPro" id="IPR015422">
    <property type="entry name" value="PyrdxlP-dep_Trfase_small"/>
</dbReference>
<evidence type="ECO:0000256" key="8">
    <source>
        <dbReference type="HAMAP-Rule" id="MF_00375"/>
    </source>
</evidence>
<keyword evidence="5 8" id="KW-0663">Pyridoxal phosphate</keyword>
<dbReference type="InterPro" id="IPR005814">
    <property type="entry name" value="Aminotrans_3"/>
</dbReference>
<proteinExistence type="inferred from homology"/>
<dbReference type="RefSeq" id="WP_152379201.1">
    <property type="nucleotide sequence ID" value="NZ_CP045298.1"/>
</dbReference>
<accession>A0ABU0L3C5</accession>
<evidence type="ECO:0000256" key="5">
    <source>
        <dbReference type="ARBA" id="ARBA00022898"/>
    </source>
</evidence>
<dbReference type="CDD" id="cd00610">
    <property type="entry name" value="OAT_like"/>
    <property type="match status" value="1"/>
</dbReference>
<dbReference type="SUPFAM" id="SSF53383">
    <property type="entry name" value="PLP-dependent transferases"/>
    <property type="match status" value="1"/>
</dbReference>
<dbReference type="Proteomes" id="UP001242811">
    <property type="component" value="Unassembled WGS sequence"/>
</dbReference>
<dbReference type="PANTHER" id="PTHR43713:SF3">
    <property type="entry name" value="GLUTAMATE-1-SEMIALDEHYDE 2,1-AMINOMUTASE 1, CHLOROPLASTIC-RELATED"/>
    <property type="match status" value="1"/>
</dbReference>
<comment type="cofactor">
    <cofactor evidence="2 8">
        <name>pyridoxal 5'-phosphate</name>
        <dbReference type="ChEBI" id="CHEBI:597326"/>
    </cofactor>
</comment>
<evidence type="ECO:0000256" key="4">
    <source>
        <dbReference type="ARBA" id="ARBA00008981"/>
    </source>
</evidence>
<keyword evidence="7 8" id="KW-0627">Porphyrin biosynthesis</keyword>
<dbReference type="EMBL" id="JAUSWA010000024">
    <property type="protein sequence ID" value="MDQ0495579.1"/>
    <property type="molecule type" value="Genomic_DNA"/>
</dbReference>
<dbReference type="InterPro" id="IPR015421">
    <property type="entry name" value="PyrdxlP-dep_Trfase_major"/>
</dbReference>
<reference evidence="9 10" key="1">
    <citation type="submission" date="2023-07" db="EMBL/GenBank/DDBJ databases">
        <title>Genomic Encyclopedia of Type Strains, Phase IV (KMG-IV): sequencing the most valuable type-strain genomes for metagenomic binning, comparative biology and taxonomic classification.</title>
        <authorList>
            <person name="Goeker M."/>
        </authorList>
    </citation>
    <scope>NUCLEOTIDE SEQUENCE [LARGE SCALE GENOMIC DNA]</scope>
    <source>
        <strain evidence="9 10">DSM 14914</strain>
    </source>
</reference>
<comment type="caution">
    <text evidence="9">The sequence shown here is derived from an EMBL/GenBank/DDBJ whole genome shotgun (WGS) entry which is preliminary data.</text>
</comment>
<dbReference type="PROSITE" id="PS00600">
    <property type="entry name" value="AA_TRANSFER_CLASS_3"/>
    <property type="match status" value="1"/>
</dbReference>